<evidence type="ECO:0000256" key="5">
    <source>
        <dbReference type="SAM" id="Phobius"/>
    </source>
</evidence>
<evidence type="ECO:0000256" key="4">
    <source>
        <dbReference type="ARBA" id="ARBA00023136"/>
    </source>
</evidence>
<dbReference type="EMBL" id="CP133148">
    <property type="protein sequence ID" value="WVT03740.1"/>
    <property type="molecule type" value="Genomic_DNA"/>
</dbReference>
<sequence>MKRSPINEAQYARQDQECGGRIRCRLAHPCLVSGGNAIHSLVLSGGVALHALNIYIVTTVMPSIVRDIGGLDYYAWSTTLFVAASILGAALSARLLNRAGAGGAYAVGAIVFGLGSLTCAVAPSMALLLAGRAIQGFGGGLLYALAYGVIRMVFPAALWARAIGLISATWGTATLIGPAVGGVFAEYGAWRTAFWSLLPLTAVLAILALSTLPRTTSGTRGPLPLAQLTLLIAIVLVLSVSGTRTVIGEQIAGVGAALALFAVLVASERRATERLLPHGALSPRSPLAALYATIALAMIGMQPEIYVPYLLQELHGRSPLVAGYIAALMALGWTAGSMTSAHWDGGRARKTIAAGPFFGLVGLLTIAAFMPVISAGFAAIAVPLCLGIAAVGFGIGLAWPHIVTAVYAAAPAGEEEKAAASITTIQLFAASLGAALAGMTANLAGIGEGAAEGATSAAIWLFGLFALAPALGIVSARRAVGGSANRHMQNQEMH</sequence>
<feature type="transmembrane region" description="Helical" evidence="5">
    <location>
        <begin position="422"/>
        <end position="445"/>
    </location>
</feature>
<feature type="transmembrane region" description="Helical" evidence="5">
    <location>
        <begin position="247"/>
        <end position="266"/>
    </location>
</feature>
<protein>
    <submittedName>
        <fullName evidence="7">MFS transporter</fullName>
    </submittedName>
</protein>
<gene>
    <name evidence="7" type="ORF">RB548_20080</name>
</gene>
<dbReference type="InterPro" id="IPR011701">
    <property type="entry name" value="MFS"/>
</dbReference>
<dbReference type="PROSITE" id="PS50850">
    <property type="entry name" value="MFS"/>
    <property type="match status" value="1"/>
</dbReference>
<feature type="transmembrane region" description="Helical" evidence="5">
    <location>
        <begin position="357"/>
        <end position="382"/>
    </location>
</feature>
<dbReference type="InterPro" id="IPR036259">
    <property type="entry name" value="MFS_trans_sf"/>
</dbReference>
<name>A0ABZ2B8B0_9HYPH</name>
<feature type="transmembrane region" description="Helical" evidence="5">
    <location>
        <begin position="388"/>
        <end position="410"/>
    </location>
</feature>
<dbReference type="SUPFAM" id="SSF103473">
    <property type="entry name" value="MFS general substrate transporter"/>
    <property type="match status" value="1"/>
</dbReference>
<organism evidence="7 8">
    <name type="scientific">Sinorhizobium chiapasense</name>
    <dbReference type="NCBI Taxonomy" id="501572"/>
    <lineage>
        <taxon>Bacteria</taxon>
        <taxon>Pseudomonadati</taxon>
        <taxon>Pseudomonadota</taxon>
        <taxon>Alphaproteobacteria</taxon>
        <taxon>Hyphomicrobiales</taxon>
        <taxon>Rhizobiaceae</taxon>
        <taxon>Sinorhizobium/Ensifer group</taxon>
        <taxon>Sinorhizobium</taxon>
    </lineage>
</organism>
<dbReference type="InterPro" id="IPR001958">
    <property type="entry name" value="Tet-R_TetA/multi-R_MdtG-like"/>
</dbReference>
<evidence type="ECO:0000313" key="8">
    <source>
        <dbReference type="Proteomes" id="UP001432360"/>
    </source>
</evidence>
<feature type="transmembrane region" description="Helical" evidence="5">
    <location>
        <begin position="41"/>
        <end position="61"/>
    </location>
</feature>
<evidence type="ECO:0000256" key="1">
    <source>
        <dbReference type="ARBA" id="ARBA00004141"/>
    </source>
</evidence>
<evidence type="ECO:0000313" key="7">
    <source>
        <dbReference type="EMBL" id="WVT03740.1"/>
    </source>
</evidence>
<feature type="transmembrane region" description="Helical" evidence="5">
    <location>
        <begin position="105"/>
        <end position="127"/>
    </location>
</feature>
<dbReference type="PRINTS" id="PR01035">
    <property type="entry name" value="TCRTETA"/>
</dbReference>
<dbReference type="Proteomes" id="UP001432360">
    <property type="component" value="Chromosome"/>
</dbReference>
<dbReference type="RefSeq" id="WP_331372945.1">
    <property type="nucleotide sequence ID" value="NZ_CP133148.1"/>
</dbReference>
<dbReference type="Pfam" id="PF07690">
    <property type="entry name" value="MFS_1"/>
    <property type="match status" value="1"/>
</dbReference>
<keyword evidence="8" id="KW-1185">Reference proteome</keyword>
<accession>A0ABZ2B8B0</accession>
<dbReference type="PANTHER" id="PTHR23501">
    <property type="entry name" value="MAJOR FACILITATOR SUPERFAMILY"/>
    <property type="match status" value="1"/>
</dbReference>
<dbReference type="InterPro" id="IPR020846">
    <property type="entry name" value="MFS_dom"/>
</dbReference>
<evidence type="ECO:0000259" key="6">
    <source>
        <dbReference type="PROSITE" id="PS50850"/>
    </source>
</evidence>
<keyword evidence="2 5" id="KW-0812">Transmembrane</keyword>
<comment type="subcellular location">
    <subcellularLocation>
        <location evidence="1">Membrane</location>
        <topology evidence="1">Multi-pass membrane protein</topology>
    </subcellularLocation>
</comment>
<proteinExistence type="predicted"/>
<feature type="transmembrane region" description="Helical" evidence="5">
    <location>
        <begin position="162"/>
        <end position="181"/>
    </location>
</feature>
<feature type="transmembrane region" description="Helical" evidence="5">
    <location>
        <begin position="73"/>
        <end position="93"/>
    </location>
</feature>
<dbReference type="Gene3D" id="1.20.1720.10">
    <property type="entry name" value="Multidrug resistance protein D"/>
    <property type="match status" value="1"/>
</dbReference>
<keyword evidence="3 5" id="KW-1133">Transmembrane helix</keyword>
<dbReference type="Gene3D" id="1.20.1250.20">
    <property type="entry name" value="MFS general substrate transporter like domains"/>
    <property type="match status" value="1"/>
</dbReference>
<feature type="transmembrane region" description="Helical" evidence="5">
    <location>
        <begin position="133"/>
        <end position="150"/>
    </location>
</feature>
<feature type="transmembrane region" description="Helical" evidence="5">
    <location>
        <begin position="457"/>
        <end position="476"/>
    </location>
</feature>
<feature type="domain" description="Major facilitator superfamily (MFS) profile" evidence="6">
    <location>
        <begin position="39"/>
        <end position="481"/>
    </location>
</feature>
<feature type="transmembrane region" description="Helical" evidence="5">
    <location>
        <begin position="318"/>
        <end position="336"/>
    </location>
</feature>
<evidence type="ECO:0000256" key="2">
    <source>
        <dbReference type="ARBA" id="ARBA00022692"/>
    </source>
</evidence>
<evidence type="ECO:0000256" key="3">
    <source>
        <dbReference type="ARBA" id="ARBA00022989"/>
    </source>
</evidence>
<keyword evidence="4 5" id="KW-0472">Membrane</keyword>
<reference evidence="7" key="1">
    <citation type="submission" date="2023-08" db="EMBL/GenBank/DDBJ databases">
        <title>Complete genome sequence of Sinorhizobium chiapanecum ITTG S70 isolated from Acaciella angustissima nodules in Chiapas-Mexico.</title>
        <authorList>
            <person name="Rincon-Rosales R."/>
            <person name="Rogel M.A."/>
            <person name="Rincon-Medina C.I."/>
            <person name="Guerrero G."/>
            <person name="Manzano-Gomez L.A."/>
            <person name="Lopez-Lopez A."/>
            <person name="Rincon Molina F.A."/>
            <person name="Martinez-Romero E."/>
        </authorList>
    </citation>
    <scope>NUCLEOTIDE SEQUENCE</scope>
    <source>
        <strain evidence="7">ITTG S70</strain>
    </source>
</reference>
<feature type="transmembrane region" description="Helical" evidence="5">
    <location>
        <begin position="287"/>
        <end position="306"/>
    </location>
</feature>
<feature type="transmembrane region" description="Helical" evidence="5">
    <location>
        <begin position="193"/>
        <end position="212"/>
    </location>
</feature>
<feature type="transmembrane region" description="Helical" evidence="5">
    <location>
        <begin position="224"/>
        <end position="241"/>
    </location>
</feature>
<dbReference type="PANTHER" id="PTHR23501:SF154">
    <property type="entry name" value="MULTIDRUG-EFFLUX TRANSPORTER RV1634-RELATED"/>
    <property type="match status" value="1"/>
</dbReference>